<feature type="non-terminal residue" evidence="7">
    <location>
        <position position="329"/>
    </location>
</feature>
<evidence type="ECO:0000256" key="2">
    <source>
        <dbReference type="ARBA" id="ARBA00022670"/>
    </source>
</evidence>
<dbReference type="InterPro" id="IPR036852">
    <property type="entry name" value="Peptidase_S8/S53_dom_sf"/>
</dbReference>
<gene>
    <name evidence="7" type="ORF">RJ639_019708</name>
</gene>
<keyword evidence="2" id="KW-0645">Protease</keyword>
<dbReference type="PANTHER" id="PTHR10795">
    <property type="entry name" value="PROPROTEIN CONVERTASE SUBTILISIN/KEXIN"/>
    <property type="match status" value="1"/>
</dbReference>
<dbReference type="InterPro" id="IPR041469">
    <property type="entry name" value="Subtilisin-like_FN3"/>
</dbReference>
<proteinExistence type="inferred from homology"/>
<dbReference type="Gene3D" id="2.60.40.2310">
    <property type="match status" value="1"/>
</dbReference>
<dbReference type="Gene3D" id="3.50.30.30">
    <property type="match status" value="1"/>
</dbReference>
<comment type="caution">
    <text evidence="7">The sequence shown here is derived from an EMBL/GenBank/DDBJ whole genome shotgun (WGS) entry which is preliminary data.</text>
</comment>
<dbReference type="Gene3D" id="3.40.50.200">
    <property type="entry name" value="Peptidase S8/S53 domain"/>
    <property type="match status" value="1"/>
</dbReference>
<keyword evidence="8" id="KW-1185">Reference proteome</keyword>
<dbReference type="FunFam" id="2.60.40.2310:FF:000001">
    <property type="entry name" value="Subtilisin-like protease SBT1.5"/>
    <property type="match status" value="1"/>
</dbReference>
<dbReference type="Pfam" id="PF17766">
    <property type="entry name" value="fn3_6"/>
    <property type="match status" value="1"/>
</dbReference>
<evidence type="ECO:0000313" key="7">
    <source>
        <dbReference type="EMBL" id="KAK3003783.1"/>
    </source>
</evidence>
<reference evidence="7" key="1">
    <citation type="submission" date="2022-12" db="EMBL/GenBank/DDBJ databases">
        <title>Draft genome assemblies for two species of Escallonia (Escalloniales).</title>
        <authorList>
            <person name="Chanderbali A."/>
            <person name="Dervinis C."/>
            <person name="Anghel I."/>
            <person name="Soltis D."/>
            <person name="Soltis P."/>
            <person name="Zapata F."/>
        </authorList>
    </citation>
    <scope>NUCLEOTIDE SEQUENCE</scope>
    <source>
        <strain evidence="7">UCBG64.0493</strain>
        <tissue evidence="7">Leaf</tissue>
    </source>
</reference>
<dbReference type="AlphaFoldDB" id="A0AA88VBC2"/>
<feature type="domain" description="Subtilisin-like protease fibronectin type-III" evidence="6">
    <location>
        <begin position="206"/>
        <end position="302"/>
    </location>
</feature>
<keyword evidence="5" id="KW-0720">Serine protease</keyword>
<keyword evidence="3" id="KW-0732">Signal</keyword>
<evidence type="ECO:0000256" key="4">
    <source>
        <dbReference type="ARBA" id="ARBA00022801"/>
    </source>
</evidence>
<dbReference type="InterPro" id="IPR045051">
    <property type="entry name" value="SBT"/>
</dbReference>
<keyword evidence="4" id="KW-0378">Hydrolase</keyword>
<evidence type="ECO:0000313" key="8">
    <source>
        <dbReference type="Proteomes" id="UP001188597"/>
    </source>
</evidence>
<evidence type="ECO:0000259" key="6">
    <source>
        <dbReference type="Pfam" id="PF17766"/>
    </source>
</evidence>
<evidence type="ECO:0000256" key="1">
    <source>
        <dbReference type="ARBA" id="ARBA00011073"/>
    </source>
</evidence>
<sequence>ICKLDRWNSRTATRRDVVLCFSTIGSVEAGEAVEAVSKAKASGLIFVEPLSRQIADVDAIPTVRIDIIQGTKIRHHLAQSRSYPKVQILPSKAVIKKSPAPKVAYFSSRGPSSLSPDILKVPYTRDTTDDIILAGSEKASDPFDIGAGHINPLKAMDPGLVYDLKTHDYILYLCNIGFTQDQIKRMVILSPGTSTACPKGHKTNTNINYPSITVSSLQSAVTIKRTVRNVGHRKTAIYFARIVNPDGVEVVVWPRVLFFSCFKEEAFYFVTLKPVKTSQGRYDFGEIVWSDGSHHVRSPLVVCVNTITTASPSSATTVNAGGSVPHASV</sequence>
<dbReference type="GO" id="GO:0004252">
    <property type="term" value="F:serine-type endopeptidase activity"/>
    <property type="evidence" value="ECO:0007669"/>
    <property type="project" value="InterPro"/>
</dbReference>
<evidence type="ECO:0000256" key="3">
    <source>
        <dbReference type="ARBA" id="ARBA00022729"/>
    </source>
</evidence>
<accession>A0AA88VBC2</accession>
<evidence type="ECO:0000256" key="5">
    <source>
        <dbReference type="ARBA" id="ARBA00022825"/>
    </source>
</evidence>
<protein>
    <recommendedName>
        <fullName evidence="6">Subtilisin-like protease fibronectin type-III domain-containing protein</fullName>
    </recommendedName>
</protein>
<dbReference type="GO" id="GO:0006508">
    <property type="term" value="P:proteolysis"/>
    <property type="evidence" value="ECO:0007669"/>
    <property type="project" value="UniProtKB-KW"/>
</dbReference>
<dbReference type="EMBL" id="JAVXUP010002362">
    <property type="protein sequence ID" value="KAK3003783.1"/>
    <property type="molecule type" value="Genomic_DNA"/>
</dbReference>
<comment type="similarity">
    <text evidence="1">Belongs to the peptidase S8 family.</text>
</comment>
<organism evidence="7 8">
    <name type="scientific">Escallonia herrerae</name>
    <dbReference type="NCBI Taxonomy" id="1293975"/>
    <lineage>
        <taxon>Eukaryota</taxon>
        <taxon>Viridiplantae</taxon>
        <taxon>Streptophyta</taxon>
        <taxon>Embryophyta</taxon>
        <taxon>Tracheophyta</taxon>
        <taxon>Spermatophyta</taxon>
        <taxon>Magnoliopsida</taxon>
        <taxon>eudicotyledons</taxon>
        <taxon>Gunneridae</taxon>
        <taxon>Pentapetalae</taxon>
        <taxon>asterids</taxon>
        <taxon>campanulids</taxon>
        <taxon>Escalloniales</taxon>
        <taxon>Escalloniaceae</taxon>
        <taxon>Escallonia</taxon>
    </lineage>
</organism>
<name>A0AA88VBC2_9ASTE</name>
<dbReference type="Proteomes" id="UP001188597">
    <property type="component" value="Unassembled WGS sequence"/>
</dbReference>